<comment type="function">
    <text evidence="11">Involved in methylamine metabolism. Essential for the maturation of the beta subunit of MADH, presumably via a step in the biosynthesis of tryptophan tryptophylquinone (TTQ), the cofactor of MADH.</text>
</comment>
<comment type="PTM">
    <text evidence="13">Binds 2 heme groups per subunit.</text>
</comment>
<dbReference type="SUPFAM" id="SSF46626">
    <property type="entry name" value="Cytochrome c"/>
    <property type="match status" value="2"/>
</dbReference>
<evidence type="ECO:0000256" key="11">
    <source>
        <dbReference type="ARBA" id="ARBA00058991"/>
    </source>
</evidence>
<evidence type="ECO:0000256" key="3">
    <source>
        <dbReference type="ARBA" id="ARBA00022448"/>
    </source>
</evidence>
<dbReference type="InterPro" id="IPR009056">
    <property type="entry name" value="Cyt_c-like_dom"/>
</dbReference>
<feature type="binding site" description="axial binding residue" evidence="14">
    <location>
        <position position="247"/>
    </location>
    <ligand>
        <name>heme c</name>
        <dbReference type="ChEBI" id="CHEBI:61717"/>
        <label>2</label>
    </ligand>
    <ligandPart>
        <name>Fe</name>
        <dbReference type="ChEBI" id="CHEBI:18248"/>
    </ligandPart>
</feature>
<keyword evidence="16" id="KW-0575">Peroxidase</keyword>
<keyword evidence="6" id="KW-0732">Signal</keyword>
<feature type="binding site" description="covalent" evidence="13">
    <location>
        <position position="101"/>
    </location>
    <ligand>
        <name>heme c</name>
        <dbReference type="ChEBI" id="CHEBI:61717"/>
        <label>1</label>
    </ligand>
</feature>
<dbReference type="Pfam" id="PF03150">
    <property type="entry name" value="CCP_MauG"/>
    <property type="match status" value="1"/>
</dbReference>
<keyword evidence="10 14" id="KW-0408">Iron</keyword>
<dbReference type="GO" id="GO:0004130">
    <property type="term" value="F:cytochrome-c peroxidase activity"/>
    <property type="evidence" value="ECO:0007669"/>
    <property type="project" value="TreeGrafter"/>
</dbReference>
<evidence type="ECO:0000256" key="7">
    <source>
        <dbReference type="ARBA" id="ARBA00022764"/>
    </source>
</evidence>
<evidence type="ECO:0000256" key="12">
    <source>
        <dbReference type="ARBA" id="ARBA00073576"/>
    </source>
</evidence>
<dbReference type="InterPro" id="IPR051395">
    <property type="entry name" value="Cytochrome_c_Peroxidase/MauG"/>
</dbReference>
<keyword evidence="7" id="KW-0574">Periplasm</keyword>
<accession>A0A2A8D0I3</accession>
<evidence type="ECO:0000256" key="10">
    <source>
        <dbReference type="ARBA" id="ARBA00023004"/>
    </source>
</evidence>
<evidence type="ECO:0000256" key="4">
    <source>
        <dbReference type="ARBA" id="ARBA00022617"/>
    </source>
</evidence>
<keyword evidence="8" id="KW-0249">Electron transport</keyword>
<evidence type="ECO:0000256" key="13">
    <source>
        <dbReference type="PIRSR" id="PIRSR000294-1"/>
    </source>
</evidence>
<dbReference type="PANTHER" id="PTHR30600:SF10">
    <property type="entry name" value="BLL6722 PROTEIN"/>
    <property type="match status" value="1"/>
</dbReference>
<dbReference type="PROSITE" id="PS51007">
    <property type="entry name" value="CYTC"/>
    <property type="match status" value="1"/>
</dbReference>
<proteinExistence type="predicted"/>
<comment type="cofactor">
    <cofactor evidence="13">
        <name>heme</name>
        <dbReference type="ChEBI" id="CHEBI:30413"/>
    </cofactor>
    <text evidence="13">Binds 2 heme groups.</text>
</comment>
<reference evidence="16 17" key="1">
    <citation type="submission" date="2017-10" db="EMBL/GenBank/DDBJ databases">
        <title>Draft genome of Longibacter Salinarum.</title>
        <authorList>
            <person name="Goh K.M."/>
            <person name="Shamsir M.S."/>
            <person name="Lim S.W."/>
        </authorList>
    </citation>
    <scope>NUCLEOTIDE SEQUENCE [LARGE SCALE GENOMIC DNA]</scope>
    <source>
        <strain evidence="16 17">KCTC 52045</strain>
    </source>
</reference>
<feature type="binding site" description="covalent" evidence="13">
    <location>
        <position position="98"/>
    </location>
    <ligand>
        <name>heme c</name>
        <dbReference type="ChEBI" id="CHEBI:61717"/>
        <label>1</label>
    </ligand>
</feature>
<name>A0A2A8D0I3_9BACT</name>
<dbReference type="InterPro" id="IPR004852">
    <property type="entry name" value="Di-haem_cyt_c_peroxidsae"/>
</dbReference>
<dbReference type="GO" id="GO:0020037">
    <property type="term" value="F:heme binding"/>
    <property type="evidence" value="ECO:0007669"/>
    <property type="project" value="InterPro"/>
</dbReference>
<evidence type="ECO:0000256" key="1">
    <source>
        <dbReference type="ARBA" id="ARBA00004418"/>
    </source>
</evidence>
<dbReference type="GO" id="GO:0046872">
    <property type="term" value="F:metal ion binding"/>
    <property type="evidence" value="ECO:0007669"/>
    <property type="project" value="UniProtKB-KW"/>
</dbReference>
<dbReference type="OrthoDB" id="9805202at2"/>
<comment type="subcellular location">
    <subcellularLocation>
        <location evidence="1">Periplasm</location>
    </subcellularLocation>
</comment>
<feature type="binding site" description="covalent" evidence="13">
    <location>
        <position position="243"/>
    </location>
    <ligand>
        <name>heme c</name>
        <dbReference type="ChEBI" id="CHEBI:61717"/>
        <label>2</label>
    </ligand>
</feature>
<evidence type="ECO:0000256" key="14">
    <source>
        <dbReference type="PIRSR" id="PIRSR000294-2"/>
    </source>
</evidence>
<keyword evidence="9" id="KW-0560">Oxidoreductase</keyword>
<evidence type="ECO:0000256" key="5">
    <source>
        <dbReference type="ARBA" id="ARBA00022723"/>
    </source>
</evidence>
<comment type="pathway">
    <text evidence="2">One-carbon metabolism; methylamine degradation.</text>
</comment>
<protein>
    <recommendedName>
        <fullName evidence="12">Methylamine utilization protein MauG</fullName>
    </recommendedName>
</protein>
<evidence type="ECO:0000256" key="6">
    <source>
        <dbReference type="ARBA" id="ARBA00022729"/>
    </source>
</evidence>
<evidence type="ECO:0000313" key="17">
    <source>
        <dbReference type="Proteomes" id="UP000220102"/>
    </source>
</evidence>
<evidence type="ECO:0000256" key="9">
    <source>
        <dbReference type="ARBA" id="ARBA00023002"/>
    </source>
</evidence>
<dbReference type="InterPro" id="IPR026259">
    <property type="entry name" value="MauG/Cytc_peroxidase"/>
</dbReference>
<dbReference type="Gene3D" id="1.10.760.10">
    <property type="entry name" value="Cytochrome c-like domain"/>
    <property type="match status" value="2"/>
</dbReference>
<dbReference type="FunFam" id="1.10.760.10:FF:000019">
    <property type="entry name" value="Di-heme cytochrome C peroxidase"/>
    <property type="match status" value="1"/>
</dbReference>
<keyword evidence="17" id="KW-1185">Reference proteome</keyword>
<keyword evidence="3" id="KW-0813">Transport</keyword>
<dbReference type="PANTHER" id="PTHR30600">
    <property type="entry name" value="CYTOCHROME C PEROXIDASE-RELATED"/>
    <property type="match status" value="1"/>
</dbReference>
<dbReference type="PIRSF" id="PIRSF000294">
    <property type="entry name" value="Cytochrome-c_peroxidase"/>
    <property type="match status" value="1"/>
</dbReference>
<organism evidence="16 17">
    <name type="scientific">Longibacter salinarum</name>
    <dbReference type="NCBI Taxonomy" id="1850348"/>
    <lineage>
        <taxon>Bacteria</taxon>
        <taxon>Pseudomonadati</taxon>
        <taxon>Rhodothermota</taxon>
        <taxon>Rhodothermia</taxon>
        <taxon>Rhodothermales</taxon>
        <taxon>Salisaetaceae</taxon>
        <taxon>Longibacter</taxon>
    </lineage>
</organism>
<feature type="binding site" description="covalent" evidence="13">
    <location>
        <position position="246"/>
    </location>
    <ligand>
        <name>heme c</name>
        <dbReference type="ChEBI" id="CHEBI:61717"/>
        <label>2</label>
    </ligand>
</feature>
<feature type="binding site" description="axial binding residue" evidence="14">
    <location>
        <position position="118"/>
    </location>
    <ligand>
        <name>heme c</name>
        <dbReference type="ChEBI" id="CHEBI:61717"/>
        <label>1</label>
    </ligand>
    <ligandPart>
        <name>Fe</name>
        <dbReference type="ChEBI" id="CHEBI:18248"/>
    </ligandPart>
</feature>
<sequence>MRSSLLIGLVVVVLGVFFYQMSSWPIQADAVPAIIRTYKGPQGGWPAPHLSEDVSHRPLAPLPDVEYPANNPYSETKEDLGKKLFFDPRLSSSGTLACASCHDPDLGWSDGRRRSFGHARREGQRNSMTVLNAAYYDHLFWDGRAEDLEEQAMTAIAGPREMNQGLDLVGEGIRDLPDYPRLFQQSFGDSTINAQRIAKAIATFERGITSRRSDFDRFLQGNRDAMTDRQIYGLHVFRTTGQCMNCHNGALLSDDKFHNLGQSHLGRPSEDLGRFLVTGDTSDVGKFRTPSLRDVTYTGPYLHHGLIFNLREVIDMYDRGMPQVIPKKEAGNPLYPETSPLLEPLDLSEREIEALLDFLEAISTRPRRMSAPELPGMERNDA</sequence>
<dbReference type="RefSeq" id="WP_098074334.1">
    <property type="nucleotide sequence ID" value="NZ_PDEQ01000002.1"/>
</dbReference>
<dbReference type="GO" id="GO:0009055">
    <property type="term" value="F:electron transfer activity"/>
    <property type="evidence" value="ECO:0007669"/>
    <property type="project" value="InterPro"/>
</dbReference>
<feature type="binding site" description="axial binding residue" evidence="14">
    <location>
        <position position="102"/>
    </location>
    <ligand>
        <name>heme c</name>
        <dbReference type="ChEBI" id="CHEBI:61717"/>
        <label>1</label>
    </ligand>
    <ligandPart>
        <name>Fe</name>
        <dbReference type="ChEBI" id="CHEBI:18248"/>
    </ligandPart>
</feature>
<dbReference type="AlphaFoldDB" id="A0A2A8D0I3"/>
<evidence type="ECO:0000259" key="15">
    <source>
        <dbReference type="PROSITE" id="PS51007"/>
    </source>
</evidence>
<keyword evidence="5 14" id="KW-0479">Metal-binding</keyword>
<dbReference type="Proteomes" id="UP000220102">
    <property type="component" value="Unassembled WGS sequence"/>
</dbReference>
<keyword evidence="4 13" id="KW-0349">Heme</keyword>
<evidence type="ECO:0000256" key="2">
    <source>
        <dbReference type="ARBA" id="ARBA00004856"/>
    </source>
</evidence>
<gene>
    <name evidence="16" type="ORF">CRI94_03710</name>
</gene>
<dbReference type="InterPro" id="IPR036909">
    <property type="entry name" value="Cyt_c-like_dom_sf"/>
</dbReference>
<dbReference type="EMBL" id="PDEQ01000002">
    <property type="protein sequence ID" value="PEN14158.1"/>
    <property type="molecule type" value="Genomic_DNA"/>
</dbReference>
<evidence type="ECO:0000313" key="16">
    <source>
        <dbReference type="EMBL" id="PEN14158.1"/>
    </source>
</evidence>
<comment type="caution">
    <text evidence="16">The sequence shown here is derived from an EMBL/GenBank/DDBJ whole genome shotgun (WGS) entry which is preliminary data.</text>
</comment>
<evidence type="ECO:0000256" key="8">
    <source>
        <dbReference type="ARBA" id="ARBA00022982"/>
    </source>
</evidence>
<feature type="domain" description="Cytochrome c" evidence="15">
    <location>
        <begin position="228"/>
        <end position="363"/>
    </location>
</feature>
<dbReference type="GO" id="GO:0042597">
    <property type="term" value="C:periplasmic space"/>
    <property type="evidence" value="ECO:0007669"/>
    <property type="project" value="UniProtKB-SubCell"/>
</dbReference>